<keyword evidence="2" id="KW-0229">DNA integration</keyword>
<reference evidence="6 7" key="1">
    <citation type="submission" date="2020-07" db="EMBL/GenBank/DDBJ databases">
        <authorList>
            <person name="Pothier F. J."/>
        </authorList>
    </citation>
    <scope>NUCLEOTIDE SEQUENCE [LARGE SCALE GENOMIC DNA]</scope>
    <source>
        <strain evidence="6 7">CFBP 498</strain>
        <plasmid evidence="6 7">CFBP498_p224</plasmid>
    </source>
</reference>
<dbReference type="InterPro" id="IPR011010">
    <property type="entry name" value="DNA_brk_join_enz"/>
</dbReference>
<dbReference type="SUPFAM" id="SSF56349">
    <property type="entry name" value="DNA breaking-rejoining enzymes"/>
    <property type="match status" value="1"/>
</dbReference>
<protein>
    <recommendedName>
        <fullName evidence="5">Tyr recombinase domain-containing protein</fullName>
    </recommendedName>
</protein>
<dbReference type="GO" id="GO:0015074">
    <property type="term" value="P:DNA integration"/>
    <property type="evidence" value="ECO:0007669"/>
    <property type="project" value="UniProtKB-KW"/>
</dbReference>
<dbReference type="Gene3D" id="1.10.443.10">
    <property type="entry name" value="Intergrase catalytic core"/>
    <property type="match status" value="1"/>
</dbReference>
<feature type="domain" description="Tyr recombinase" evidence="5">
    <location>
        <begin position="219"/>
        <end position="390"/>
    </location>
</feature>
<dbReference type="Gene3D" id="1.10.150.130">
    <property type="match status" value="1"/>
</dbReference>
<dbReference type="PANTHER" id="PTHR30349:SF41">
    <property type="entry name" value="INTEGRASE_RECOMBINASE PROTEIN MJ0367-RELATED"/>
    <property type="match status" value="1"/>
</dbReference>
<dbReference type="GO" id="GO:0006310">
    <property type="term" value="P:DNA recombination"/>
    <property type="evidence" value="ECO:0007669"/>
    <property type="project" value="UniProtKB-KW"/>
</dbReference>
<comment type="similarity">
    <text evidence="1">Belongs to the 'phage' integrase family.</text>
</comment>
<dbReference type="AlphaFoldDB" id="A0A6V7FK28"/>
<gene>
    <name evidence="6" type="ORF">CFBP498_49230</name>
</gene>
<dbReference type="GO" id="GO:0003677">
    <property type="term" value="F:DNA binding"/>
    <property type="evidence" value="ECO:0007669"/>
    <property type="project" value="UniProtKB-KW"/>
</dbReference>
<evidence type="ECO:0000313" key="7">
    <source>
        <dbReference type="Proteomes" id="UP000515406"/>
    </source>
</evidence>
<dbReference type="Pfam" id="PF00589">
    <property type="entry name" value="Phage_integrase"/>
    <property type="match status" value="1"/>
</dbReference>
<dbReference type="InterPro" id="IPR013762">
    <property type="entry name" value="Integrase-like_cat_sf"/>
</dbReference>
<name>A0A6V7FK28_9XANT</name>
<evidence type="ECO:0000259" key="5">
    <source>
        <dbReference type="Pfam" id="PF00589"/>
    </source>
</evidence>
<dbReference type="Proteomes" id="UP000515406">
    <property type="component" value="Plasmid CFBP498_p224"/>
</dbReference>
<organism evidence="6 7">
    <name type="scientific">Xanthomonas hortorum pv. vitians</name>
    <dbReference type="NCBI Taxonomy" id="83224"/>
    <lineage>
        <taxon>Bacteria</taxon>
        <taxon>Pseudomonadati</taxon>
        <taxon>Pseudomonadota</taxon>
        <taxon>Gammaproteobacteria</taxon>
        <taxon>Lysobacterales</taxon>
        <taxon>Lysobacteraceae</taxon>
        <taxon>Xanthomonas</taxon>
    </lineage>
</organism>
<evidence type="ECO:0000256" key="1">
    <source>
        <dbReference type="ARBA" id="ARBA00008857"/>
    </source>
</evidence>
<dbReference type="PANTHER" id="PTHR30349">
    <property type="entry name" value="PHAGE INTEGRASE-RELATED"/>
    <property type="match status" value="1"/>
</dbReference>
<dbReference type="EMBL" id="LR828258">
    <property type="protein sequence ID" value="CAD0363699.1"/>
    <property type="molecule type" value="Genomic_DNA"/>
</dbReference>
<keyword evidence="3" id="KW-0238">DNA-binding</keyword>
<sequence length="448" mass="50022">MATCNFIGWTQSITFDKDGHLVRVSCGANLAQVVVISLDCSENPVTGSPSRANQPAAEALPQLVWGHGEPWREANVWLLSRKNSGLDAETVRKDAQLVGAYAQWVEEVKVPWHHFPLRKNERVLNRYRQHLLQLRATGKLAASTVTHRMRAVITLYRWLVEEQLISTKWPLWEDRTYGVRISTDFGLQRSINVTTSSLAIKNKRRPGYGLEGGVLPVSAKQRTQILEAARSHAPYELFLMLACGFFTGMRVGSICDLRVGTLTNAARDSRLNGFVYLTIGPGATPQVHTKFDVTGQVIMPATLFDEILGYVESPTRIRRVDRAARSDRDRVFLTTAGRSYAAKSPGHGATVSVLMSRLRREAAKTSIDLGGFHFHQTRATFATEVAETALRSNQRLNAISIVKDLLLHAHEATSLRYIRFVEDEKVKAKIGNDFSLAFLNEAIEKPCE</sequence>
<dbReference type="InterPro" id="IPR050090">
    <property type="entry name" value="Tyrosine_recombinase_XerCD"/>
</dbReference>
<dbReference type="InterPro" id="IPR002104">
    <property type="entry name" value="Integrase_catalytic"/>
</dbReference>
<dbReference type="CDD" id="cd00397">
    <property type="entry name" value="DNA_BRE_C"/>
    <property type="match status" value="1"/>
</dbReference>
<accession>A0A6V7FK28</accession>
<keyword evidence="4" id="KW-0233">DNA recombination</keyword>
<evidence type="ECO:0000256" key="4">
    <source>
        <dbReference type="ARBA" id="ARBA00023172"/>
    </source>
</evidence>
<dbReference type="InterPro" id="IPR010998">
    <property type="entry name" value="Integrase_recombinase_N"/>
</dbReference>
<geneLocation type="plasmid" evidence="6 7">
    <name>CFBP498_p224</name>
</geneLocation>
<evidence type="ECO:0000313" key="6">
    <source>
        <dbReference type="EMBL" id="CAD0363699.1"/>
    </source>
</evidence>
<proteinExistence type="inferred from homology"/>
<evidence type="ECO:0000256" key="3">
    <source>
        <dbReference type="ARBA" id="ARBA00023125"/>
    </source>
</evidence>
<dbReference type="EMBL" id="LR828258">
    <property type="protein sequence ID" value="CAD0363697.1"/>
    <property type="molecule type" value="Genomic_DNA"/>
</dbReference>
<evidence type="ECO:0000256" key="2">
    <source>
        <dbReference type="ARBA" id="ARBA00022908"/>
    </source>
</evidence>
<keyword evidence="6" id="KW-0614">Plasmid</keyword>
<keyword evidence="7" id="KW-1185">Reference proteome</keyword>